<keyword evidence="3" id="KW-1015">Disulfide bond</keyword>
<name>A0A0E9P6U2_ANGAN</name>
<evidence type="ECO:0000256" key="1">
    <source>
        <dbReference type="ARBA" id="ARBA00004173"/>
    </source>
</evidence>
<evidence type="ECO:0000256" key="2">
    <source>
        <dbReference type="ARBA" id="ARBA00023128"/>
    </source>
</evidence>
<dbReference type="EMBL" id="GBXM01108241">
    <property type="protein sequence ID" value="JAH00336.1"/>
    <property type="molecule type" value="Transcribed_RNA"/>
</dbReference>
<accession>A0A0E9P6U2</accession>
<protein>
    <submittedName>
        <fullName evidence="4">Uncharacterized protein</fullName>
    </submittedName>
</protein>
<comment type="subcellular location">
    <subcellularLocation>
        <location evidence="1">Mitochondrion</location>
    </subcellularLocation>
</comment>
<dbReference type="InterPro" id="IPR048280">
    <property type="entry name" value="COX6B-like"/>
</dbReference>
<dbReference type="Gene3D" id="1.10.10.140">
    <property type="entry name" value="Cytochrome c oxidase, subunit VIb"/>
    <property type="match status" value="1"/>
</dbReference>
<dbReference type="InterPro" id="IPR036549">
    <property type="entry name" value="CX6/COA6-like_sf"/>
</dbReference>
<evidence type="ECO:0000313" key="4">
    <source>
        <dbReference type="EMBL" id="JAH00336.1"/>
    </source>
</evidence>
<organism evidence="4">
    <name type="scientific">Anguilla anguilla</name>
    <name type="common">European freshwater eel</name>
    <name type="synonym">Muraena anguilla</name>
    <dbReference type="NCBI Taxonomy" id="7936"/>
    <lineage>
        <taxon>Eukaryota</taxon>
        <taxon>Metazoa</taxon>
        <taxon>Chordata</taxon>
        <taxon>Craniata</taxon>
        <taxon>Vertebrata</taxon>
        <taxon>Euteleostomi</taxon>
        <taxon>Actinopterygii</taxon>
        <taxon>Neopterygii</taxon>
        <taxon>Teleostei</taxon>
        <taxon>Anguilliformes</taxon>
        <taxon>Anguillidae</taxon>
        <taxon>Anguilla</taxon>
    </lineage>
</organism>
<dbReference type="GO" id="GO:0005739">
    <property type="term" value="C:mitochondrion"/>
    <property type="evidence" value="ECO:0007669"/>
    <property type="project" value="UniProtKB-SubCell"/>
</dbReference>
<keyword evidence="2" id="KW-0496">Mitochondrion</keyword>
<sequence>MVYKVSACQKYQSEFEGKCPAQWVKYFTKRRVYLKYKRQDAGTRFHTCRWASAAFINELQMDWLLG</sequence>
<dbReference type="SUPFAM" id="SSF47694">
    <property type="entry name" value="Cytochrome c oxidase subunit h"/>
    <property type="match status" value="1"/>
</dbReference>
<reference evidence="4" key="1">
    <citation type="submission" date="2014-11" db="EMBL/GenBank/DDBJ databases">
        <authorList>
            <person name="Amaro Gonzalez C."/>
        </authorList>
    </citation>
    <scope>NUCLEOTIDE SEQUENCE</scope>
</reference>
<reference evidence="4" key="2">
    <citation type="journal article" date="2015" name="Fish Shellfish Immunol.">
        <title>Early steps in the European eel (Anguilla anguilla)-Vibrio vulnificus interaction in the gills: Role of the RtxA13 toxin.</title>
        <authorList>
            <person name="Callol A."/>
            <person name="Pajuelo D."/>
            <person name="Ebbesson L."/>
            <person name="Teles M."/>
            <person name="MacKenzie S."/>
            <person name="Amaro C."/>
        </authorList>
    </citation>
    <scope>NUCLEOTIDE SEQUENCE</scope>
</reference>
<dbReference type="AlphaFoldDB" id="A0A0E9P6U2"/>
<proteinExistence type="predicted"/>
<evidence type="ECO:0000256" key="3">
    <source>
        <dbReference type="ARBA" id="ARBA00023157"/>
    </source>
</evidence>
<dbReference type="Pfam" id="PF02297">
    <property type="entry name" value="COX6B"/>
    <property type="match status" value="1"/>
</dbReference>